<accession>A0A1F6M4G6</accession>
<comment type="function">
    <text evidence="5">One of the primary rRNA binding proteins, this protein initially binds near the 5'-end of the 23S rRNA. It is important during the early stages of 50S assembly. It makes multiple contacts with different domains of the 23S rRNA in the assembled 50S subunit and ribosome.</text>
</comment>
<dbReference type="Pfam" id="PF00573">
    <property type="entry name" value="Ribosomal_L4"/>
    <property type="match status" value="1"/>
</dbReference>
<dbReference type="AlphaFoldDB" id="A0A1F6M4G6"/>
<keyword evidence="5" id="KW-0694">RNA-binding</keyword>
<keyword evidence="5" id="KW-0699">rRNA-binding</keyword>
<proteinExistence type="inferred from homology"/>
<comment type="caution">
    <text evidence="7">The sequence shown here is derived from an EMBL/GenBank/DDBJ whole genome shotgun (WGS) entry which is preliminary data.</text>
</comment>
<dbReference type="GO" id="GO:0005840">
    <property type="term" value="C:ribosome"/>
    <property type="evidence" value="ECO:0007669"/>
    <property type="project" value="UniProtKB-KW"/>
</dbReference>
<dbReference type="InterPro" id="IPR013005">
    <property type="entry name" value="Ribosomal_uL4-like"/>
</dbReference>
<feature type="region of interest" description="Disordered" evidence="6">
    <location>
        <begin position="50"/>
        <end position="78"/>
    </location>
</feature>
<name>A0A1F6M4G6_9BACT</name>
<reference evidence="7 8" key="1">
    <citation type="journal article" date="2016" name="Nat. Commun.">
        <title>Thousands of microbial genomes shed light on interconnected biogeochemical processes in an aquifer system.</title>
        <authorList>
            <person name="Anantharaman K."/>
            <person name="Brown C.T."/>
            <person name="Hug L.A."/>
            <person name="Sharon I."/>
            <person name="Castelle C.J."/>
            <person name="Probst A.J."/>
            <person name="Thomas B.C."/>
            <person name="Singh A."/>
            <person name="Wilkins M.J."/>
            <person name="Karaoz U."/>
            <person name="Brodie E.L."/>
            <person name="Williams K.H."/>
            <person name="Hubbard S.S."/>
            <person name="Banfield J.F."/>
        </authorList>
    </citation>
    <scope>NUCLEOTIDE SEQUENCE [LARGE SCALE GENOMIC DNA]</scope>
</reference>
<comment type="subunit">
    <text evidence="5">Part of the 50S ribosomal subunit.</text>
</comment>
<evidence type="ECO:0000256" key="3">
    <source>
        <dbReference type="ARBA" id="ARBA00023274"/>
    </source>
</evidence>
<gene>
    <name evidence="5" type="primary">rplD</name>
    <name evidence="7" type="ORF">A3B90_01375</name>
</gene>
<dbReference type="GO" id="GO:1990904">
    <property type="term" value="C:ribonucleoprotein complex"/>
    <property type="evidence" value="ECO:0007669"/>
    <property type="project" value="UniProtKB-KW"/>
</dbReference>
<dbReference type="InterPro" id="IPR023574">
    <property type="entry name" value="Ribosomal_uL4_dom_sf"/>
</dbReference>
<keyword evidence="2 5" id="KW-0689">Ribosomal protein</keyword>
<dbReference type="GO" id="GO:0019843">
    <property type="term" value="F:rRNA binding"/>
    <property type="evidence" value="ECO:0007669"/>
    <property type="project" value="UniProtKB-UniRule"/>
</dbReference>
<evidence type="ECO:0000256" key="4">
    <source>
        <dbReference type="ARBA" id="ARBA00035244"/>
    </source>
</evidence>
<dbReference type="SUPFAM" id="SSF52166">
    <property type="entry name" value="Ribosomal protein L4"/>
    <property type="match status" value="1"/>
</dbReference>
<evidence type="ECO:0000313" key="8">
    <source>
        <dbReference type="Proteomes" id="UP000178742"/>
    </source>
</evidence>
<dbReference type="GO" id="GO:0006412">
    <property type="term" value="P:translation"/>
    <property type="evidence" value="ECO:0007669"/>
    <property type="project" value="UniProtKB-UniRule"/>
</dbReference>
<dbReference type="Gene3D" id="3.40.1370.10">
    <property type="match status" value="1"/>
</dbReference>
<protein>
    <recommendedName>
        <fullName evidence="4 5">Large ribosomal subunit protein uL4</fullName>
    </recommendedName>
</protein>
<evidence type="ECO:0000256" key="1">
    <source>
        <dbReference type="ARBA" id="ARBA00010528"/>
    </source>
</evidence>
<dbReference type="HAMAP" id="MF_01328_B">
    <property type="entry name" value="Ribosomal_uL4_B"/>
    <property type="match status" value="1"/>
</dbReference>
<dbReference type="STRING" id="1798676.A3B90_01375"/>
<organism evidence="7 8">
    <name type="scientific">Candidatus Magasanikbacteria bacterium RIFCSPHIGHO2_02_FULL_41_13</name>
    <dbReference type="NCBI Taxonomy" id="1798676"/>
    <lineage>
        <taxon>Bacteria</taxon>
        <taxon>Candidatus Magasanikiibacteriota</taxon>
    </lineage>
</organism>
<sequence>MTEVKVYNTEGQTSKTLELNEAVFAIPLKTSLIHQVYQAIRANLRSPWADTKDKGEVRGGGKKPWKQKGTGRARHGSIRSPIWKGGGVTFGPLTDRNYKQKINKKMSRNAVIMALSEKVRSDEFVVLENLTSTGKTREMAALRKALPGLGKTTLFLVPSMKSEIVQSIKNLPNCEIKQAVDVNVMDLLHHKYIIASIESVRILEKRLA</sequence>
<dbReference type="EMBL" id="MFPX01000016">
    <property type="protein sequence ID" value="OGH66541.1"/>
    <property type="molecule type" value="Genomic_DNA"/>
</dbReference>
<feature type="compositionally biased region" description="Basic residues" evidence="6">
    <location>
        <begin position="60"/>
        <end position="77"/>
    </location>
</feature>
<evidence type="ECO:0000256" key="6">
    <source>
        <dbReference type="SAM" id="MobiDB-lite"/>
    </source>
</evidence>
<dbReference type="PANTHER" id="PTHR10746">
    <property type="entry name" value="50S RIBOSOMAL PROTEIN L4"/>
    <property type="match status" value="1"/>
</dbReference>
<evidence type="ECO:0000256" key="2">
    <source>
        <dbReference type="ARBA" id="ARBA00022980"/>
    </source>
</evidence>
<keyword evidence="3 5" id="KW-0687">Ribonucleoprotein</keyword>
<dbReference type="Proteomes" id="UP000178742">
    <property type="component" value="Unassembled WGS sequence"/>
</dbReference>
<dbReference type="NCBIfam" id="TIGR03953">
    <property type="entry name" value="rplD_bact"/>
    <property type="match status" value="1"/>
</dbReference>
<comment type="function">
    <text evidence="5">Forms part of the polypeptide exit tunnel.</text>
</comment>
<dbReference type="GO" id="GO:0003735">
    <property type="term" value="F:structural constituent of ribosome"/>
    <property type="evidence" value="ECO:0007669"/>
    <property type="project" value="InterPro"/>
</dbReference>
<evidence type="ECO:0000313" key="7">
    <source>
        <dbReference type="EMBL" id="OGH66541.1"/>
    </source>
</evidence>
<evidence type="ECO:0000256" key="5">
    <source>
        <dbReference type="HAMAP-Rule" id="MF_01328"/>
    </source>
</evidence>
<feature type="compositionally biased region" description="Basic and acidic residues" evidence="6">
    <location>
        <begin position="50"/>
        <end position="59"/>
    </location>
</feature>
<dbReference type="PANTHER" id="PTHR10746:SF6">
    <property type="entry name" value="LARGE RIBOSOMAL SUBUNIT PROTEIN UL4M"/>
    <property type="match status" value="1"/>
</dbReference>
<dbReference type="InterPro" id="IPR002136">
    <property type="entry name" value="Ribosomal_uL4"/>
</dbReference>
<comment type="similarity">
    <text evidence="1 5">Belongs to the universal ribosomal protein uL4 family.</text>
</comment>